<keyword evidence="4" id="KW-0433">Leucine-rich repeat</keyword>
<accession>B4JG40</accession>
<keyword evidence="15" id="KW-1185">Reference proteome</keyword>
<dbReference type="Pfam" id="PF13855">
    <property type="entry name" value="LRR_8"/>
    <property type="match status" value="1"/>
</dbReference>
<dbReference type="EMBL" id="CH916369">
    <property type="protein sequence ID" value="EDV93607.1"/>
    <property type="molecule type" value="Genomic_DNA"/>
</dbReference>
<evidence type="ECO:0000256" key="5">
    <source>
        <dbReference type="ARBA" id="ARBA00022692"/>
    </source>
</evidence>
<proteinExistence type="predicted"/>
<dbReference type="InterPro" id="IPR051432">
    <property type="entry name" value="KCNMA1_auxiliary"/>
</dbReference>
<evidence type="ECO:0000256" key="8">
    <source>
        <dbReference type="ARBA" id="ARBA00022989"/>
    </source>
</evidence>
<dbReference type="Gene3D" id="3.80.10.10">
    <property type="entry name" value="Ribonuclease Inhibitor"/>
    <property type="match status" value="1"/>
</dbReference>
<evidence type="ECO:0000256" key="7">
    <source>
        <dbReference type="ARBA" id="ARBA00022737"/>
    </source>
</evidence>
<protein>
    <submittedName>
        <fullName evidence="14">GH18186</fullName>
    </submittedName>
</protein>
<dbReference type="InterPro" id="IPR032675">
    <property type="entry name" value="LRR_dom_sf"/>
</dbReference>
<dbReference type="AlphaFoldDB" id="B4JG40"/>
<keyword evidence="6 13" id="KW-0732">Signal</keyword>
<evidence type="ECO:0000256" key="11">
    <source>
        <dbReference type="ARBA" id="ARBA00023157"/>
    </source>
</evidence>
<dbReference type="PANTHER" id="PTHR46473">
    <property type="entry name" value="GH08155P"/>
    <property type="match status" value="1"/>
</dbReference>
<keyword evidence="5" id="KW-0812">Transmembrane</keyword>
<reference evidence="14 15" key="1">
    <citation type="journal article" date="2007" name="Nature">
        <title>Evolution of genes and genomes on the Drosophila phylogeny.</title>
        <authorList>
            <consortium name="Drosophila 12 Genomes Consortium"/>
            <person name="Clark A.G."/>
            <person name="Eisen M.B."/>
            <person name="Smith D.R."/>
            <person name="Bergman C.M."/>
            <person name="Oliver B."/>
            <person name="Markow T.A."/>
            <person name="Kaufman T.C."/>
            <person name="Kellis M."/>
            <person name="Gelbart W."/>
            <person name="Iyer V.N."/>
            <person name="Pollard D.A."/>
            <person name="Sackton T.B."/>
            <person name="Larracuente A.M."/>
            <person name="Singh N.D."/>
            <person name="Abad J.P."/>
            <person name="Abt D.N."/>
            <person name="Adryan B."/>
            <person name="Aguade M."/>
            <person name="Akashi H."/>
            <person name="Anderson W.W."/>
            <person name="Aquadro C.F."/>
            <person name="Ardell D.H."/>
            <person name="Arguello R."/>
            <person name="Artieri C.G."/>
            <person name="Barbash D.A."/>
            <person name="Barker D."/>
            <person name="Barsanti P."/>
            <person name="Batterham P."/>
            <person name="Batzoglou S."/>
            <person name="Begun D."/>
            <person name="Bhutkar A."/>
            <person name="Blanco E."/>
            <person name="Bosak S.A."/>
            <person name="Bradley R.K."/>
            <person name="Brand A.D."/>
            <person name="Brent M.R."/>
            <person name="Brooks A.N."/>
            <person name="Brown R.H."/>
            <person name="Butlin R.K."/>
            <person name="Caggese C."/>
            <person name="Calvi B.R."/>
            <person name="Bernardo de Carvalho A."/>
            <person name="Caspi A."/>
            <person name="Castrezana S."/>
            <person name="Celniker S.E."/>
            <person name="Chang J.L."/>
            <person name="Chapple C."/>
            <person name="Chatterji S."/>
            <person name="Chinwalla A."/>
            <person name="Civetta A."/>
            <person name="Clifton S.W."/>
            <person name="Comeron J.M."/>
            <person name="Costello J.C."/>
            <person name="Coyne J.A."/>
            <person name="Daub J."/>
            <person name="David R.G."/>
            <person name="Delcher A.L."/>
            <person name="Delehaunty K."/>
            <person name="Do C.B."/>
            <person name="Ebling H."/>
            <person name="Edwards K."/>
            <person name="Eickbush T."/>
            <person name="Evans J.D."/>
            <person name="Filipski A."/>
            <person name="Findeiss S."/>
            <person name="Freyhult E."/>
            <person name="Fulton L."/>
            <person name="Fulton R."/>
            <person name="Garcia A.C."/>
            <person name="Gardiner A."/>
            <person name="Garfield D.A."/>
            <person name="Garvin B.E."/>
            <person name="Gibson G."/>
            <person name="Gilbert D."/>
            <person name="Gnerre S."/>
            <person name="Godfrey J."/>
            <person name="Good R."/>
            <person name="Gotea V."/>
            <person name="Gravely B."/>
            <person name="Greenberg A.J."/>
            <person name="Griffiths-Jones S."/>
            <person name="Gross S."/>
            <person name="Guigo R."/>
            <person name="Gustafson E.A."/>
            <person name="Haerty W."/>
            <person name="Hahn M.W."/>
            <person name="Halligan D.L."/>
            <person name="Halpern A.L."/>
            <person name="Halter G.M."/>
            <person name="Han M.V."/>
            <person name="Heger A."/>
            <person name="Hillier L."/>
            <person name="Hinrichs A.S."/>
            <person name="Holmes I."/>
            <person name="Hoskins R.A."/>
            <person name="Hubisz M.J."/>
            <person name="Hultmark D."/>
            <person name="Huntley M.A."/>
            <person name="Jaffe D.B."/>
            <person name="Jagadeeshan S."/>
            <person name="Jeck W.R."/>
            <person name="Johnson J."/>
            <person name="Jones C.D."/>
            <person name="Jordan W.C."/>
            <person name="Karpen G.H."/>
            <person name="Kataoka E."/>
            <person name="Keightley P.D."/>
            <person name="Kheradpour P."/>
            <person name="Kirkness E.F."/>
            <person name="Koerich L.B."/>
            <person name="Kristiansen K."/>
            <person name="Kudrna D."/>
            <person name="Kulathinal R.J."/>
            <person name="Kumar S."/>
            <person name="Kwok R."/>
            <person name="Lander E."/>
            <person name="Langley C.H."/>
            <person name="Lapoint R."/>
            <person name="Lazzaro B.P."/>
            <person name="Lee S.J."/>
            <person name="Levesque L."/>
            <person name="Li R."/>
            <person name="Lin C.F."/>
            <person name="Lin M.F."/>
            <person name="Lindblad-Toh K."/>
            <person name="Llopart A."/>
            <person name="Long M."/>
            <person name="Low L."/>
            <person name="Lozovsky E."/>
            <person name="Lu J."/>
            <person name="Luo M."/>
            <person name="Machado C.A."/>
            <person name="Makalowski W."/>
            <person name="Marzo M."/>
            <person name="Matsuda M."/>
            <person name="Matzkin L."/>
            <person name="McAllister B."/>
            <person name="McBride C.S."/>
            <person name="McKernan B."/>
            <person name="McKernan K."/>
            <person name="Mendez-Lago M."/>
            <person name="Minx P."/>
            <person name="Mollenhauer M.U."/>
            <person name="Montooth K."/>
            <person name="Mount S.M."/>
            <person name="Mu X."/>
            <person name="Myers E."/>
            <person name="Negre B."/>
            <person name="Newfeld S."/>
            <person name="Nielsen R."/>
            <person name="Noor M.A."/>
            <person name="O'Grady P."/>
            <person name="Pachter L."/>
            <person name="Papaceit M."/>
            <person name="Parisi M.J."/>
            <person name="Parisi M."/>
            <person name="Parts L."/>
            <person name="Pedersen J.S."/>
            <person name="Pesole G."/>
            <person name="Phillippy A.M."/>
            <person name="Ponting C.P."/>
            <person name="Pop M."/>
            <person name="Porcelli D."/>
            <person name="Powell J.R."/>
            <person name="Prohaska S."/>
            <person name="Pruitt K."/>
            <person name="Puig M."/>
            <person name="Quesneville H."/>
            <person name="Ram K.R."/>
            <person name="Rand D."/>
            <person name="Rasmussen M.D."/>
            <person name="Reed L.K."/>
            <person name="Reenan R."/>
            <person name="Reily A."/>
            <person name="Remington K.A."/>
            <person name="Rieger T.T."/>
            <person name="Ritchie M.G."/>
            <person name="Robin C."/>
            <person name="Rogers Y.H."/>
            <person name="Rohde C."/>
            <person name="Rozas J."/>
            <person name="Rubenfield M.J."/>
            <person name="Ruiz A."/>
            <person name="Russo S."/>
            <person name="Salzberg S.L."/>
            <person name="Sanchez-Gracia A."/>
            <person name="Saranga D.J."/>
            <person name="Sato H."/>
            <person name="Schaeffer S.W."/>
            <person name="Schatz M.C."/>
            <person name="Schlenke T."/>
            <person name="Schwartz R."/>
            <person name="Segarra C."/>
            <person name="Singh R.S."/>
            <person name="Sirot L."/>
            <person name="Sirota M."/>
            <person name="Sisneros N.B."/>
            <person name="Smith C.D."/>
            <person name="Smith T.F."/>
            <person name="Spieth J."/>
            <person name="Stage D.E."/>
            <person name="Stark A."/>
            <person name="Stephan W."/>
            <person name="Strausberg R.L."/>
            <person name="Strempel S."/>
            <person name="Sturgill D."/>
            <person name="Sutton G."/>
            <person name="Sutton G.G."/>
            <person name="Tao W."/>
            <person name="Teichmann S."/>
            <person name="Tobari Y.N."/>
            <person name="Tomimura Y."/>
            <person name="Tsolas J.M."/>
            <person name="Valente V.L."/>
            <person name="Venter E."/>
            <person name="Venter J.C."/>
            <person name="Vicario S."/>
            <person name="Vieira F.G."/>
            <person name="Vilella A.J."/>
            <person name="Villasante A."/>
            <person name="Walenz B."/>
            <person name="Wang J."/>
            <person name="Wasserman M."/>
            <person name="Watts T."/>
            <person name="Wilson D."/>
            <person name="Wilson R.K."/>
            <person name="Wing R.A."/>
            <person name="Wolfner M.F."/>
            <person name="Wong A."/>
            <person name="Wong G.K."/>
            <person name="Wu C.I."/>
            <person name="Wu G."/>
            <person name="Yamamoto D."/>
            <person name="Yang H.P."/>
            <person name="Yang S.P."/>
            <person name="Yorke J.A."/>
            <person name="Yoshida K."/>
            <person name="Zdobnov E."/>
            <person name="Zhang P."/>
            <person name="Zhang Y."/>
            <person name="Zimin A.V."/>
            <person name="Baldwin J."/>
            <person name="Abdouelleil A."/>
            <person name="Abdulkadir J."/>
            <person name="Abebe A."/>
            <person name="Abera B."/>
            <person name="Abreu J."/>
            <person name="Acer S.C."/>
            <person name="Aftuck L."/>
            <person name="Alexander A."/>
            <person name="An P."/>
            <person name="Anderson E."/>
            <person name="Anderson S."/>
            <person name="Arachi H."/>
            <person name="Azer M."/>
            <person name="Bachantsang P."/>
            <person name="Barry A."/>
            <person name="Bayul T."/>
            <person name="Berlin A."/>
            <person name="Bessette D."/>
            <person name="Bloom T."/>
            <person name="Blye J."/>
            <person name="Boguslavskiy L."/>
            <person name="Bonnet C."/>
            <person name="Boukhgalter B."/>
            <person name="Bourzgui I."/>
            <person name="Brown A."/>
            <person name="Cahill P."/>
            <person name="Channer S."/>
            <person name="Cheshatsang Y."/>
            <person name="Chuda L."/>
            <person name="Citroen M."/>
            <person name="Collymore A."/>
            <person name="Cooke P."/>
            <person name="Costello M."/>
            <person name="D'Aco K."/>
            <person name="Daza R."/>
            <person name="De Haan G."/>
            <person name="DeGray S."/>
            <person name="DeMaso C."/>
            <person name="Dhargay N."/>
            <person name="Dooley K."/>
            <person name="Dooley E."/>
            <person name="Doricent M."/>
            <person name="Dorje P."/>
            <person name="Dorjee K."/>
            <person name="Dupes A."/>
            <person name="Elong R."/>
            <person name="Falk J."/>
            <person name="Farina A."/>
            <person name="Faro S."/>
            <person name="Ferguson D."/>
            <person name="Fisher S."/>
            <person name="Foley C.D."/>
            <person name="Franke A."/>
            <person name="Friedrich D."/>
            <person name="Gadbois L."/>
            <person name="Gearin G."/>
            <person name="Gearin C.R."/>
            <person name="Giannoukos G."/>
            <person name="Goode T."/>
            <person name="Graham J."/>
            <person name="Grandbois E."/>
            <person name="Grewal S."/>
            <person name="Gyaltsen K."/>
            <person name="Hafez N."/>
            <person name="Hagos B."/>
            <person name="Hall J."/>
            <person name="Henson C."/>
            <person name="Hollinger A."/>
            <person name="Honan T."/>
            <person name="Huard M.D."/>
            <person name="Hughes L."/>
            <person name="Hurhula B."/>
            <person name="Husby M.E."/>
            <person name="Kamat A."/>
            <person name="Kanga B."/>
            <person name="Kashin S."/>
            <person name="Khazanovich D."/>
            <person name="Kisner P."/>
            <person name="Lance K."/>
            <person name="Lara M."/>
            <person name="Lee W."/>
            <person name="Lennon N."/>
            <person name="Letendre F."/>
            <person name="LeVine R."/>
            <person name="Lipovsky A."/>
            <person name="Liu X."/>
            <person name="Liu J."/>
            <person name="Liu S."/>
            <person name="Lokyitsang T."/>
            <person name="Lokyitsang Y."/>
            <person name="Lubonja R."/>
            <person name="Lui A."/>
            <person name="MacDonald P."/>
            <person name="Magnisalis V."/>
            <person name="Maru K."/>
            <person name="Matthews C."/>
            <person name="McCusker W."/>
            <person name="McDonough S."/>
            <person name="Mehta T."/>
            <person name="Meldrim J."/>
            <person name="Meneus L."/>
            <person name="Mihai O."/>
            <person name="Mihalev A."/>
            <person name="Mihova T."/>
            <person name="Mittelman R."/>
            <person name="Mlenga V."/>
            <person name="Montmayeur A."/>
            <person name="Mulrain L."/>
            <person name="Navidi A."/>
            <person name="Naylor J."/>
            <person name="Negash T."/>
            <person name="Nguyen T."/>
            <person name="Nguyen N."/>
            <person name="Nicol R."/>
            <person name="Norbu C."/>
            <person name="Norbu N."/>
            <person name="Novod N."/>
            <person name="O'Neill B."/>
            <person name="Osman S."/>
            <person name="Markiewicz E."/>
            <person name="Oyono O.L."/>
            <person name="Patti C."/>
            <person name="Phunkhang P."/>
            <person name="Pierre F."/>
            <person name="Priest M."/>
            <person name="Raghuraman S."/>
            <person name="Rege F."/>
            <person name="Reyes R."/>
            <person name="Rise C."/>
            <person name="Rogov P."/>
            <person name="Ross K."/>
            <person name="Ryan E."/>
            <person name="Settipalli S."/>
            <person name="Shea T."/>
            <person name="Sherpa N."/>
            <person name="Shi L."/>
            <person name="Shih D."/>
            <person name="Sparrow T."/>
            <person name="Spaulding J."/>
            <person name="Stalker J."/>
            <person name="Stange-Thomann N."/>
            <person name="Stavropoulos S."/>
            <person name="Stone C."/>
            <person name="Strader C."/>
            <person name="Tesfaye S."/>
            <person name="Thomson T."/>
            <person name="Thoulutsang Y."/>
            <person name="Thoulutsang D."/>
            <person name="Topham K."/>
            <person name="Topping I."/>
            <person name="Tsamla T."/>
            <person name="Vassiliev H."/>
            <person name="Vo A."/>
            <person name="Wangchuk T."/>
            <person name="Wangdi T."/>
            <person name="Weiand M."/>
            <person name="Wilkinson J."/>
            <person name="Wilson A."/>
            <person name="Yadav S."/>
            <person name="Young G."/>
            <person name="Yu Q."/>
            <person name="Zembek L."/>
            <person name="Zhong D."/>
            <person name="Zimmer A."/>
            <person name="Zwirko Z."/>
            <person name="Jaffe D.B."/>
            <person name="Alvarez P."/>
            <person name="Brockman W."/>
            <person name="Butler J."/>
            <person name="Chin C."/>
            <person name="Gnerre S."/>
            <person name="Grabherr M."/>
            <person name="Kleber M."/>
            <person name="Mauceli E."/>
            <person name="MacCallum I."/>
        </authorList>
    </citation>
    <scope>NUCLEOTIDE SEQUENCE [LARGE SCALE GENOMIC DNA]</scope>
    <source>
        <strain evidence="15">Tucson 15287-2541.00</strain>
    </source>
</reference>
<name>B4JG40_DROGR</name>
<feature type="chain" id="PRO_5002812326" evidence="13">
    <location>
        <begin position="21"/>
        <end position="402"/>
    </location>
</feature>
<keyword evidence="8" id="KW-1133">Transmembrane helix</keyword>
<keyword evidence="11" id="KW-1015">Disulfide bond</keyword>
<evidence type="ECO:0000313" key="15">
    <source>
        <dbReference type="Proteomes" id="UP000001070"/>
    </source>
</evidence>
<evidence type="ECO:0000256" key="4">
    <source>
        <dbReference type="ARBA" id="ARBA00022614"/>
    </source>
</evidence>
<organism evidence="15">
    <name type="scientific">Drosophila grimshawi</name>
    <name type="common">Hawaiian fruit fly</name>
    <name type="synonym">Idiomyia grimshawi</name>
    <dbReference type="NCBI Taxonomy" id="7222"/>
    <lineage>
        <taxon>Eukaryota</taxon>
        <taxon>Metazoa</taxon>
        <taxon>Ecdysozoa</taxon>
        <taxon>Arthropoda</taxon>
        <taxon>Hexapoda</taxon>
        <taxon>Insecta</taxon>
        <taxon>Pterygota</taxon>
        <taxon>Neoptera</taxon>
        <taxon>Endopterygota</taxon>
        <taxon>Diptera</taxon>
        <taxon>Brachycera</taxon>
        <taxon>Muscomorpha</taxon>
        <taxon>Ephydroidea</taxon>
        <taxon>Drosophilidae</taxon>
        <taxon>Drosophila</taxon>
        <taxon>Hawaiian Drosophila</taxon>
    </lineage>
</organism>
<dbReference type="InParanoid" id="B4JG40"/>
<dbReference type="SUPFAM" id="SSF52058">
    <property type="entry name" value="L domain-like"/>
    <property type="match status" value="1"/>
</dbReference>
<dbReference type="STRING" id="7222.B4JG40"/>
<feature type="signal peptide" evidence="13">
    <location>
        <begin position="1"/>
        <end position="20"/>
    </location>
</feature>
<keyword evidence="2" id="KW-0813">Transport</keyword>
<dbReference type="SMART" id="SM00369">
    <property type="entry name" value="LRR_TYP"/>
    <property type="match status" value="4"/>
</dbReference>
<dbReference type="PhylomeDB" id="B4JG40"/>
<evidence type="ECO:0000256" key="3">
    <source>
        <dbReference type="ARBA" id="ARBA00022475"/>
    </source>
</evidence>
<dbReference type="OrthoDB" id="676979at2759"/>
<evidence type="ECO:0000256" key="6">
    <source>
        <dbReference type="ARBA" id="ARBA00022729"/>
    </source>
</evidence>
<keyword evidence="12" id="KW-0407">Ion channel</keyword>
<dbReference type="GO" id="GO:0005886">
    <property type="term" value="C:plasma membrane"/>
    <property type="evidence" value="ECO:0007669"/>
    <property type="project" value="UniProtKB-SubCell"/>
</dbReference>
<dbReference type="Proteomes" id="UP000001070">
    <property type="component" value="Unassembled WGS sequence"/>
</dbReference>
<evidence type="ECO:0000256" key="2">
    <source>
        <dbReference type="ARBA" id="ARBA00022448"/>
    </source>
</evidence>
<dbReference type="SMR" id="B4JG40"/>
<evidence type="ECO:0000313" key="14">
    <source>
        <dbReference type="EMBL" id="EDV93607.1"/>
    </source>
</evidence>
<keyword evidence="10" id="KW-0472">Membrane</keyword>
<evidence type="ECO:0000256" key="13">
    <source>
        <dbReference type="SAM" id="SignalP"/>
    </source>
</evidence>
<keyword evidence="9" id="KW-0406">Ion transport</keyword>
<evidence type="ECO:0000256" key="12">
    <source>
        <dbReference type="ARBA" id="ARBA00023303"/>
    </source>
</evidence>
<sequence length="402" mass="45871">MSTQAHLYLLLWLMLNSCEASPRQVSVKTLKCTENLCEELNYPLETEVAYFTEEIAKKLDRYTELVLRNSHLRQFPLNVFKTLEQLEHFDVQDCKVQQVAPECFEGATNLKILQLADNLIDSIDASTFALATKLEILDLANNKLQRLPSKTFAALAKLQQLNLDHNQLAELPAQLFANQLDLQLFSARGNRLKHIAANALPTVQRLIISDNPQLKRLHLAGNIRILQADNCHLQSLKFDQPEQLQQLLLSNSQLQNLDFLHNAINLLDLDLTGLTKLPAMPKPWPAQHLERLSISYENSTNWPDQTLSELPELKVLDIWHDQQREIYIKEGFAQLNNHNIDDNVGLCAQLELFLGDSTLPKHINVFDSQLDHPEGYAMQCPGVELSEPEELLWFDADFDSLT</sequence>
<keyword evidence="7" id="KW-0677">Repeat</keyword>
<dbReference type="GO" id="GO:0034220">
    <property type="term" value="P:monoatomic ion transmembrane transport"/>
    <property type="evidence" value="ECO:0007669"/>
    <property type="project" value="UniProtKB-KW"/>
</dbReference>
<evidence type="ECO:0000256" key="1">
    <source>
        <dbReference type="ARBA" id="ARBA00004162"/>
    </source>
</evidence>
<dbReference type="HOGENOM" id="CLU_646021_0_0_1"/>
<evidence type="ECO:0000256" key="10">
    <source>
        <dbReference type="ARBA" id="ARBA00023136"/>
    </source>
</evidence>
<dbReference type="PROSITE" id="PS51450">
    <property type="entry name" value="LRR"/>
    <property type="match status" value="3"/>
</dbReference>
<dbReference type="InterPro" id="IPR003591">
    <property type="entry name" value="Leu-rich_rpt_typical-subtyp"/>
</dbReference>
<dbReference type="PANTHER" id="PTHR46473:SF10">
    <property type="entry name" value="LD45603P-RELATED"/>
    <property type="match status" value="1"/>
</dbReference>
<comment type="subcellular location">
    <subcellularLocation>
        <location evidence="1">Cell membrane</location>
        <topology evidence="1">Single-pass membrane protein</topology>
    </subcellularLocation>
</comment>
<dbReference type="InterPro" id="IPR001611">
    <property type="entry name" value="Leu-rich_rpt"/>
</dbReference>
<keyword evidence="3" id="KW-1003">Cell membrane</keyword>
<evidence type="ECO:0000256" key="9">
    <source>
        <dbReference type="ARBA" id="ARBA00023065"/>
    </source>
</evidence>
<dbReference type="eggNOG" id="KOG0619">
    <property type="taxonomic scope" value="Eukaryota"/>
</dbReference>
<dbReference type="OMA" id="QATNCGL"/>
<gene>
    <name evidence="14" type="primary">Dgri\GH18186</name>
    <name evidence="14" type="ORF">Dgri_GH18186</name>
</gene>